<feature type="compositionally biased region" description="Basic and acidic residues" evidence="8">
    <location>
        <begin position="383"/>
        <end position="393"/>
    </location>
</feature>
<dbReference type="Proteomes" id="UP001145021">
    <property type="component" value="Unassembled WGS sequence"/>
</dbReference>
<dbReference type="EMBL" id="JANBOH010000436">
    <property type="protein sequence ID" value="KAJ1642281.1"/>
    <property type="molecule type" value="Genomic_DNA"/>
</dbReference>
<dbReference type="GO" id="GO:0003688">
    <property type="term" value="F:DNA replication origin binding"/>
    <property type="evidence" value="ECO:0007669"/>
    <property type="project" value="TreeGrafter"/>
</dbReference>
<evidence type="ECO:0000256" key="8">
    <source>
        <dbReference type="SAM" id="MobiDB-lite"/>
    </source>
</evidence>
<feature type="compositionally biased region" description="Polar residues" evidence="8">
    <location>
        <begin position="214"/>
        <end position="224"/>
    </location>
</feature>
<keyword evidence="10" id="KW-1185">Reference proteome</keyword>
<keyword evidence="4 7" id="KW-0235">DNA replication</keyword>
<comment type="function">
    <text evidence="7">Has a role in the initiation of DNA replication. Required at S-phase checkpoint.</text>
</comment>
<reference evidence="9" key="1">
    <citation type="submission" date="2022-07" db="EMBL/GenBank/DDBJ databases">
        <title>Phylogenomic reconstructions and comparative analyses of Kickxellomycotina fungi.</title>
        <authorList>
            <person name="Reynolds N.K."/>
            <person name="Stajich J.E."/>
            <person name="Barry K."/>
            <person name="Grigoriev I.V."/>
            <person name="Crous P."/>
            <person name="Smith M.E."/>
        </authorList>
    </citation>
    <scope>NUCLEOTIDE SEQUENCE</scope>
    <source>
        <strain evidence="9">NBRC 105413</strain>
    </source>
</reference>
<evidence type="ECO:0000256" key="1">
    <source>
        <dbReference type="ARBA" id="ARBA00004123"/>
    </source>
</evidence>
<dbReference type="PANTHER" id="PTHR28124">
    <property type="entry name" value="DNA REPLICATION REGULATOR SLD2"/>
    <property type="match status" value="1"/>
</dbReference>
<organism evidence="9 10">
    <name type="scientific">Coemansia asiatica</name>
    <dbReference type="NCBI Taxonomy" id="1052880"/>
    <lineage>
        <taxon>Eukaryota</taxon>
        <taxon>Fungi</taxon>
        <taxon>Fungi incertae sedis</taxon>
        <taxon>Zoopagomycota</taxon>
        <taxon>Kickxellomycotina</taxon>
        <taxon>Kickxellomycetes</taxon>
        <taxon>Kickxellales</taxon>
        <taxon>Kickxellaceae</taxon>
        <taxon>Coemansia</taxon>
    </lineage>
</organism>
<dbReference type="GO" id="GO:0006270">
    <property type="term" value="P:DNA replication initiation"/>
    <property type="evidence" value="ECO:0007669"/>
    <property type="project" value="UniProtKB-UniRule"/>
</dbReference>
<feature type="compositionally biased region" description="Polar residues" evidence="8">
    <location>
        <begin position="420"/>
        <end position="439"/>
    </location>
</feature>
<comment type="similarity">
    <text evidence="2 7">Belongs to the SLD2 family.</text>
</comment>
<evidence type="ECO:0000256" key="6">
    <source>
        <dbReference type="ARBA" id="ARBA00023306"/>
    </source>
</evidence>
<feature type="region of interest" description="Disordered" evidence="8">
    <location>
        <begin position="214"/>
        <end position="240"/>
    </location>
</feature>
<evidence type="ECO:0000313" key="9">
    <source>
        <dbReference type="EMBL" id="KAJ1642281.1"/>
    </source>
</evidence>
<dbReference type="InterPro" id="IPR021110">
    <property type="entry name" value="DNA_rep_checkpnt_protein"/>
</dbReference>
<accession>A0A9W7XFA8</accession>
<evidence type="ECO:0000256" key="4">
    <source>
        <dbReference type="ARBA" id="ARBA00022705"/>
    </source>
</evidence>
<dbReference type="GO" id="GO:0031261">
    <property type="term" value="C:DNA replication preinitiation complex"/>
    <property type="evidence" value="ECO:0007669"/>
    <property type="project" value="TreeGrafter"/>
</dbReference>
<evidence type="ECO:0000313" key="10">
    <source>
        <dbReference type="Proteomes" id="UP001145021"/>
    </source>
</evidence>
<proteinExistence type="inferred from homology"/>
<evidence type="ECO:0000256" key="5">
    <source>
        <dbReference type="ARBA" id="ARBA00023242"/>
    </source>
</evidence>
<evidence type="ECO:0000256" key="2">
    <source>
        <dbReference type="ARBA" id="ARBA00007276"/>
    </source>
</evidence>
<evidence type="ECO:0000256" key="3">
    <source>
        <dbReference type="ARBA" id="ARBA00018363"/>
    </source>
</evidence>
<comment type="subcellular location">
    <subcellularLocation>
        <location evidence="1 7">Nucleus</location>
    </subcellularLocation>
</comment>
<protein>
    <recommendedName>
        <fullName evidence="3 7">DNA replication regulator SLD2</fullName>
    </recommendedName>
</protein>
<feature type="compositionally biased region" description="Basic residues" evidence="8">
    <location>
        <begin position="394"/>
        <end position="411"/>
    </location>
</feature>
<gene>
    <name evidence="9" type="ORF">LPJ64_005866</name>
</gene>
<dbReference type="Gene3D" id="1.10.10.1460">
    <property type="match status" value="1"/>
</dbReference>
<dbReference type="InterPro" id="IPR040203">
    <property type="entry name" value="Sld2"/>
</dbReference>
<dbReference type="Pfam" id="PF11719">
    <property type="entry name" value="Drc1-Sld2"/>
    <property type="match status" value="1"/>
</dbReference>
<comment type="caution">
    <text evidence="9">The sequence shown here is derived from an EMBL/GenBank/DDBJ whole genome shotgun (WGS) entry which is preliminary data.</text>
</comment>
<feature type="compositionally biased region" description="Basic residues" evidence="8">
    <location>
        <begin position="442"/>
        <end position="451"/>
    </location>
</feature>
<evidence type="ECO:0000256" key="7">
    <source>
        <dbReference type="RuleBase" id="RU367067"/>
    </source>
</evidence>
<dbReference type="AlphaFoldDB" id="A0A9W7XFA8"/>
<dbReference type="GO" id="GO:0000727">
    <property type="term" value="P:double-strand break repair via break-induced replication"/>
    <property type="evidence" value="ECO:0007669"/>
    <property type="project" value="TreeGrafter"/>
</dbReference>
<dbReference type="PANTHER" id="PTHR28124:SF1">
    <property type="entry name" value="DNA REPLICATION REGULATOR SLD2"/>
    <property type="match status" value="1"/>
</dbReference>
<name>A0A9W7XFA8_9FUNG</name>
<sequence>MQCAEDPLLDADAHVLVRDLKHELKDWEAEFQKRHGRAANKDDMLQRPEVARKYKKYSKLKKQLIAVSASNGKGDLISKSAVLEMETSSLRPPLKRKPKDMLSTNEEPELDLHEISGQGQDRHHARVNDLTELKNSCSISQITAEATRDGQSNSKVNSSCANKQLDSIVPTLKRRCAGLLLSSRQQGGFNSKPATKSDREHHCASLDLQKPECQSNLESKQDTANKPVADSANNNAEPEEIDYRPLPSLIKQYAPSSSVFSLQPSLPIRNLLVSTCSSTPQSLISSPLLRSLNTMSMSENEPVAGSAGISMPQFKARSGKLVKTTSIPLSVFGGQAAKSSFESDISQGHASDGNEDSSMHRGSADGAVDLDASELVDESDSGDDYKNKFDQVKPVHKKKTTQKRSTRRVKLKPVDKEGNVSGTGHSRAPGSQNLVSNNFYKVRLKSSRRGPKSSEERRTALYKRMVGKK</sequence>
<keyword evidence="6 7" id="KW-0131">Cell cycle</keyword>
<dbReference type="GO" id="GO:1902977">
    <property type="term" value="P:mitotic DNA replication preinitiation complex assembly"/>
    <property type="evidence" value="ECO:0007669"/>
    <property type="project" value="TreeGrafter"/>
</dbReference>
<dbReference type="GO" id="GO:0003697">
    <property type="term" value="F:single-stranded DNA binding"/>
    <property type="evidence" value="ECO:0007669"/>
    <property type="project" value="TreeGrafter"/>
</dbReference>
<feature type="region of interest" description="Disordered" evidence="8">
    <location>
        <begin position="342"/>
        <end position="469"/>
    </location>
</feature>
<keyword evidence="5 7" id="KW-0539">Nucleus</keyword>
<feature type="compositionally biased region" description="Acidic residues" evidence="8">
    <location>
        <begin position="371"/>
        <end position="382"/>
    </location>
</feature>